<keyword evidence="8" id="KW-0067">ATP-binding</keyword>
<dbReference type="InterPro" id="IPR017907">
    <property type="entry name" value="Znf_RING_CS"/>
</dbReference>
<keyword evidence="8" id="KW-0547">Nucleotide-binding</keyword>
<dbReference type="InterPro" id="IPR001841">
    <property type="entry name" value="Znf_RING"/>
</dbReference>
<dbReference type="Pfam" id="PF13920">
    <property type="entry name" value="zf-C3HC4_3"/>
    <property type="match status" value="1"/>
</dbReference>
<evidence type="ECO:0000256" key="2">
    <source>
        <dbReference type="ARBA" id="ARBA00022771"/>
    </source>
</evidence>
<dbReference type="SUPFAM" id="SSF57850">
    <property type="entry name" value="RING/U-box"/>
    <property type="match status" value="1"/>
</dbReference>
<dbReference type="PROSITE" id="PS00518">
    <property type="entry name" value="ZF_RING_1"/>
    <property type="match status" value="1"/>
</dbReference>
<evidence type="ECO:0000313" key="8">
    <source>
        <dbReference type="EMBL" id="JAC97722.1"/>
    </source>
</evidence>
<feature type="transmembrane region" description="Helical" evidence="6">
    <location>
        <begin position="131"/>
        <end position="152"/>
    </location>
</feature>
<evidence type="ECO:0000256" key="6">
    <source>
        <dbReference type="SAM" id="Phobius"/>
    </source>
</evidence>
<dbReference type="Gene3D" id="3.30.40.10">
    <property type="entry name" value="Zinc/RING finger domain, C3HC4 (zinc finger)"/>
    <property type="match status" value="1"/>
</dbReference>
<evidence type="ECO:0000256" key="1">
    <source>
        <dbReference type="ARBA" id="ARBA00022723"/>
    </source>
</evidence>
<accession>A0A0A1WH40</accession>
<keyword evidence="2 4" id="KW-0863">Zinc-finger</keyword>
<evidence type="ECO:0000256" key="3">
    <source>
        <dbReference type="ARBA" id="ARBA00022833"/>
    </source>
</evidence>
<feature type="region of interest" description="Disordered" evidence="5">
    <location>
        <begin position="1"/>
        <end position="69"/>
    </location>
</feature>
<dbReference type="PANTHER" id="PTHR23327:SF51">
    <property type="entry name" value="TRANSCRIPTIONAL REGULATOR OF YEAST FORM ADHERENCE 3"/>
    <property type="match status" value="1"/>
</dbReference>
<dbReference type="GO" id="GO:0004386">
    <property type="term" value="F:helicase activity"/>
    <property type="evidence" value="ECO:0007669"/>
    <property type="project" value="UniProtKB-KW"/>
</dbReference>
<sequence>MNNMADEDNNNNNSDSNNNKKVNSNINCNNSPNCSKSRGNAGSDAKTKLTKQLANKPSGSGAAGESSKTERCVLCLDEKRSPVRITCGHSFCNECLEVYLSYQKYAWANRCPICRGSLKEKRRSYERYNVFLTYLIGVAATSAVMIAFINYLTS</sequence>
<feature type="domain" description="RING-type" evidence="7">
    <location>
        <begin position="72"/>
        <end position="115"/>
    </location>
</feature>
<dbReference type="PROSITE" id="PS50089">
    <property type="entry name" value="ZF_RING_2"/>
    <property type="match status" value="1"/>
</dbReference>
<dbReference type="PANTHER" id="PTHR23327">
    <property type="entry name" value="RING FINGER PROTEIN 127"/>
    <property type="match status" value="1"/>
</dbReference>
<dbReference type="InterPro" id="IPR013083">
    <property type="entry name" value="Znf_RING/FYVE/PHD"/>
</dbReference>
<evidence type="ECO:0000256" key="5">
    <source>
        <dbReference type="SAM" id="MobiDB-lite"/>
    </source>
</evidence>
<reference evidence="8" key="2">
    <citation type="journal article" date="2015" name="Gigascience">
        <title>Reconstructing a comprehensive transcriptome assembly of a white-pupal translocated strain of the pest fruit fly Bactrocera cucurbitae.</title>
        <authorList>
            <person name="Sim S.B."/>
            <person name="Calla B."/>
            <person name="Hall B."/>
            <person name="DeRego T."/>
            <person name="Geib S.M."/>
        </authorList>
    </citation>
    <scope>NUCLEOTIDE SEQUENCE</scope>
</reference>
<name>A0A0A1WH40_ZEUCU</name>
<keyword evidence="8" id="KW-0378">Hydrolase</keyword>
<keyword evidence="6" id="KW-0472">Membrane</keyword>
<proteinExistence type="predicted"/>
<dbReference type="SMART" id="SM00184">
    <property type="entry name" value="RING"/>
    <property type="match status" value="1"/>
</dbReference>
<gene>
    <name evidence="8" type="primary">HLTF</name>
    <name evidence="8" type="ORF">g.11968</name>
</gene>
<evidence type="ECO:0000259" key="7">
    <source>
        <dbReference type="PROSITE" id="PS50089"/>
    </source>
</evidence>
<reference evidence="8" key="1">
    <citation type="submission" date="2014-11" db="EMBL/GenBank/DDBJ databases">
        <authorList>
            <person name="Geib S."/>
        </authorList>
    </citation>
    <scope>NUCLEOTIDE SEQUENCE</scope>
</reference>
<dbReference type="EMBL" id="GBXI01016569">
    <property type="protein sequence ID" value="JAC97722.1"/>
    <property type="molecule type" value="Transcribed_RNA"/>
</dbReference>
<feature type="compositionally biased region" description="Low complexity" evidence="5">
    <location>
        <begin position="10"/>
        <end position="37"/>
    </location>
</feature>
<keyword evidence="6" id="KW-0812">Transmembrane</keyword>
<keyword evidence="3" id="KW-0862">Zinc</keyword>
<dbReference type="GO" id="GO:0008270">
    <property type="term" value="F:zinc ion binding"/>
    <property type="evidence" value="ECO:0007669"/>
    <property type="project" value="UniProtKB-KW"/>
</dbReference>
<keyword evidence="6" id="KW-1133">Transmembrane helix</keyword>
<dbReference type="AlphaFoldDB" id="A0A0A1WH40"/>
<evidence type="ECO:0000256" key="4">
    <source>
        <dbReference type="PROSITE-ProRule" id="PRU00175"/>
    </source>
</evidence>
<keyword evidence="8" id="KW-0347">Helicase</keyword>
<protein>
    <submittedName>
        <fullName evidence="8">Helicase-like transcription factor</fullName>
    </submittedName>
</protein>
<keyword evidence="1" id="KW-0479">Metal-binding</keyword>
<organism evidence="8">
    <name type="scientific">Zeugodacus cucurbitae</name>
    <name type="common">Melon fruit fly</name>
    <name type="synonym">Bactrocera cucurbitae</name>
    <dbReference type="NCBI Taxonomy" id="28588"/>
    <lineage>
        <taxon>Eukaryota</taxon>
        <taxon>Metazoa</taxon>
        <taxon>Ecdysozoa</taxon>
        <taxon>Arthropoda</taxon>
        <taxon>Hexapoda</taxon>
        <taxon>Insecta</taxon>
        <taxon>Pterygota</taxon>
        <taxon>Neoptera</taxon>
        <taxon>Endopterygota</taxon>
        <taxon>Diptera</taxon>
        <taxon>Brachycera</taxon>
        <taxon>Muscomorpha</taxon>
        <taxon>Tephritoidea</taxon>
        <taxon>Tephritidae</taxon>
        <taxon>Zeugodacus</taxon>
        <taxon>Zeugodacus</taxon>
    </lineage>
</organism>